<proteinExistence type="predicted"/>
<sequence length="94" mass="10997">MICLLTFNVINIESDLKGRVASVLLLKPITTFSLQIKKMINYFSHTPSLIFTERVLSWKELHLRKTEMWLCGMSFGFEARGVRNRYEELLMQGL</sequence>
<organism evidence="1 2">
    <name type="scientific">Botrytis porri</name>
    <dbReference type="NCBI Taxonomy" id="87229"/>
    <lineage>
        <taxon>Eukaryota</taxon>
        <taxon>Fungi</taxon>
        <taxon>Dikarya</taxon>
        <taxon>Ascomycota</taxon>
        <taxon>Pezizomycotina</taxon>
        <taxon>Leotiomycetes</taxon>
        <taxon>Helotiales</taxon>
        <taxon>Sclerotiniaceae</taxon>
        <taxon>Botrytis</taxon>
    </lineage>
</organism>
<evidence type="ECO:0000313" key="1">
    <source>
        <dbReference type="EMBL" id="TGO86063.1"/>
    </source>
</evidence>
<accession>A0A4Z1KJ08</accession>
<dbReference type="EMBL" id="PQXO01000338">
    <property type="protein sequence ID" value="TGO86063.1"/>
    <property type="molecule type" value="Genomic_DNA"/>
</dbReference>
<comment type="caution">
    <text evidence="1">The sequence shown here is derived from an EMBL/GenBank/DDBJ whole genome shotgun (WGS) entry which is preliminary data.</text>
</comment>
<dbReference type="Proteomes" id="UP000297280">
    <property type="component" value="Unassembled WGS sequence"/>
</dbReference>
<reference evidence="1 2" key="1">
    <citation type="submission" date="2017-12" db="EMBL/GenBank/DDBJ databases">
        <title>Comparative genomics of Botrytis spp.</title>
        <authorList>
            <person name="Valero-Jimenez C.A."/>
            <person name="Tapia P."/>
            <person name="Veloso J."/>
            <person name="Silva-Moreno E."/>
            <person name="Staats M."/>
            <person name="Valdes J.H."/>
            <person name="Van Kan J.A.L."/>
        </authorList>
    </citation>
    <scope>NUCLEOTIDE SEQUENCE [LARGE SCALE GENOMIC DNA]</scope>
    <source>
        <strain evidence="1 2">MUCL3349</strain>
    </source>
</reference>
<gene>
    <name evidence="1" type="ORF">BPOR_0339g00110</name>
</gene>
<keyword evidence="2" id="KW-1185">Reference proteome</keyword>
<name>A0A4Z1KJ08_9HELO</name>
<protein>
    <submittedName>
        <fullName evidence="1">Uncharacterized protein</fullName>
    </submittedName>
</protein>
<dbReference type="AlphaFoldDB" id="A0A4Z1KJ08"/>
<evidence type="ECO:0000313" key="2">
    <source>
        <dbReference type="Proteomes" id="UP000297280"/>
    </source>
</evidence>